<dbReference type="InterPro" id="IPR011990">
    <property type="entry name" value="TPR-like_helical_dom_sf"/>
</dbReference>
<dbReference type="GO" id="GO:0005829">
    <property type="term" value="C:cytosol"/>
    <property type="evidence" value="ECO:0007669"/>
    <property type="project" value="TreeGrafter"/>
</dbReference>
<reference evidence="1" key="1">
    <citation type="submission" date="2009-02" db="EMBL/GenBank/DDBJ databases">
        <title>The Genome Sequence of Ajellomyces capsulatus strain G186AR.</title>
        <authorList>
            <consortium name="The Broad Institute Genome Sequencing Platform"/>
            <person name="Champion M."/>
            <person name="Cuomo C."/>
            <person name="Ma L.-J."/>
            <person name="Henn M.R."/>
            <person name="Sil A."/>
            <person name="Goldman B."/>
            <person name="Young S.K."/>
            <person name="Kodira C.D."/>
            <person name="Zeng Q."/>
            <person name="Koehrsen M."/>
            <person name="Alvarado L."/>
            <person name="Berlin A."/>
            <person name="Borenstein D."/>
            <person name="Chen Z."/>
            <person name="Engels R."/>
            <person name="Freedman E."/>
            <person name="Gellesch M."/>
            <person name="Goldberg J."/>
            <person name="Griggs A."/>
            <person name="Gujja S."/>
            <person name="Heiman D."/>
            <person name="Hepburn T."/>
            <person name="Howarth C."/>
            <person name="Jen D."/>
            <person name="Larson L."/>
            <person name="Lewis B."/>
            <person name="Mehta T."/>
            <person name="Park D."/>
            <person name="Pearson M."/>
            <person name="Roberts A."/>
            <person name="Saif S."/>
            <person name="Shea T."/>
            <person name="Shenoy N."/>
            <person name="Sisk P."/>
            <person name="Stolte C."/>
            <person name="Sykes S."/>
            <person name="Walk T."/>
            <person name="White J."/>
            <person name="Yandava C."/>
            <person name="Klein B."/>
            <person name="McEwen J.G."/>
            <person name="Puccia R."/>
            <person name="Goldman G.H."/>
            <person name="Felipe M.S."/>
            <person name="Nino-Vega G."/>
            <person name="San-Blas G."/>
            <person name="Taylor J."/>
            <person name="Mendoza L."/>
            <person name="Galagan J."/>
            <person name="Nusbaum C."/>
            <person name="Birren B."/>
        </authorList>
    </citation>
    <scope>NUCLEOTIDE SEQUENCE</scope>
    <source>
        <strain evidence="1">G186AR</strain>
    </source>
</reference>
<dbReference type="GO" id="GO:0005634">
    <property type="term" value="C:nucleus"/>
    <property type="evidence" value="ECO:0007669"/>
    <property type="project" value="TreeGrafter"/>
</dbReference>
<dbReference type="EMBL" id="GG663364">
    <property type="protein sequence ID" value="EEH10309.1"/>
    <property type="molecule type" value="Genomic_DNA"/>
</dbReference>
<organism evidence="1 2">
    <name type="scientific">Ajellomyces capsulatus (strain G186AR / H82 / ATCC MYA-2454 / RMSCC 2432)</name>
    <name type="common">Darling's disease fungus</name>
    <name type="synonym">Histoplasma capsulatum</name>
    <dbReference type="NCBI Taxonomy" id="447093"/>
    <lineage>
        <taxon>Eukaryota</taxon>
        <taxon>Fungi</taxon>
        <taxon>Dikarya</taxon>
        <taxon>Ascomycota</taxon>
        <taxon>Pezizomycotina</taxon>
        <taxon>Eurotiomycetes</taxon>
        <taxon>Eurotiomycetidae</taxon>
        <taxon>Onygenales</taxon>
        <taxon>Ajellomycetaceae</taxon>
        <taxon>Histoplasma</taxon>
    </lineage>
</organism>
<dbReference type="RefSeq" id="XP_045290789.1">
    <property type="nucleotide sequence ID" value="XM_045429003.1"/>
</dbReference>
<dbReference type="Proteomes" id="UP000001631">
    <property type="component" value="Unassembled WGS sequence"/>
</dbReference>
<sequence>MCRKGNREGEGSNKCWHLFVARSQNLWRVLEREMERWPKPLRYSEIDYNHDVLDIANEFHFRDERTSERYPDGYETHDRRRITVQNGYESQDNCWVYCSRNGIPASKVNYFRARYCKTLQGKRQTNETITSSIHTMASPGADTFTQYPLHLDPTSKAISAPSCNSAVLDSELESLNQLHRALLNLDSPNTPPPPKPVNPKRSAQIAKLREAANTAFRKSSFGEAVKLYTYAIDMAIGRPTWEHVDLLREELPPLFTNRAQAYMAQQQWPEAYVDAKSSVEIMPSNNGKSWWRGGRCLIEMGRWQEATEWISNGLDAEGNSSEAAKELKGLMVDVEKGWERERSSRG</sequence>
<dbReference type="PANTHER" id="PTHR46035">
    <property type="entry name" value="TETRATRICOPEPTIDE REPEAT PROTEIN 4"/>
    <property type="match status" value="1"/>
</dbReference>
<protein>
    <submittedName>
        <fullName evidence="1">F-box domain-containing protein</fullName>
    </submittedName>
</protein>
<name>C0NDL1_AJECG</name>
<dbReference type="Gene3D" id="1.25.40.10">
    <property type="entry name" value="Tetratricopeptide repeat domain"/>
    <property type="match status" value="1"/>
</dbReference>
<dbReference type="InParanoid" id="C0NDL1"/>
<accession>C0NDL1</accession>
<gene>
    <name evidence="1" type="ORF">HCBG_01954</name>
</gene>
<dbReference type="STRING" id="447093.C0NDL1"/>
<dbReference type="GO" id="GO:0051879">
    <property type="term" value="F:Hsp90 protein binding"/>
    <property type="evidence" value="ECO:0007669"/>
    <property type="project" value="TreeGrafter"/>
</dbReference>
<dbReference type="VEuPathDB" id="FungiDB:I7I50_00573"/>
<dbReference type="AlphaFoldDB" id="C0NDL1"/>
<dbReference type="HOGENOM" id="CLU_801602_0_0_1"/>
<dbReference type="InterPro" id="IPR019734">
    <property type="entry name" value="TPR_rpt"/>
</dbReference>
<dbReference type="SUPFAM" id="SSF48452">
    <property type="entry name" value="TPR-like"/>
    <property type="match status" value="1"/>
</dbReference>
<dbReference type="GO" id="GO:0006457">
    <property type="term" value="P:protein folding"/>
    <property type="evidence" value="ECO:0007669"/>
    <property type="project" value="TreeGrafter"/>
</dbReference>
<evidence type="ECO:0000313" key="2">
    <source>
        <dbReference type="Proteomes" id="UP000001631"/>
    </source>
</evidence>
<keyword evidence="2" id="KW-1185">Reference proteome</keyword>
<proteinExistence type="predicted"/>
<dbReference type="SMART" id="SM00028">
    <property type="entry name" value="TPR"/>
    <property type="match status" value="2"/>
</dbReference>
<dbReference type="PANTHER" id="PTHR46035:SF3">
    <property type="entry name" value="TRANSLOCATION PROTEIN SEC72"/>
    <property type="match status" value="1"/>
</dbReference>
<dbReference type="GO" id="GO:0030544">
    <property type="term" value="F:Hsp70 protein binding"/>
    <property type="evidence" value="ECO:0007669"/>
    <property type="project" value="TreeGrafter"/>
</dbReference>
<dbReference type="GeneID" id="69034970"/>
<evidence type="ECO:0000313" key="1">
    <source>
        <dbReference type="EMBL" id="EEH10309.1"/>
    </source>
</evidence>